<dbReference type="AlphaFoldDB" id="A0A2C6JTX2"/>
<feature type="compositionally biased region" description="Polar residues" evidence="1">
    <location>
        <begin position="14"/>
        <end position="25"/>
    </location>
</feature>
<comment type="caution">
    <text evidence="2">The sequence shown here is derived from an EMBL/GenBank/DDBJ whole genome shotgun (WGS) entry which is preliminary data.</text>
</comment>
<keyword evidence="3" id="KW-1185">Reference proteome</keyword>
<gene>
    <name evidence="2" type="ORF">CSUI_011169</name>
</gene>
<sequence length="61" mass="6429">MVAPDASKVVQAVTNASSAVNSPRLSSALGEEGRTGEQQEEDDKEGTLLQAPDGQRYRLAV</sequence>
<organism evidence="2 3">
    <name type="scientific">Cystoisospora suis</name>
    <dbReference type="NCBI Taxonomy" id="483139"/>
    <lineage>
        <taxon>Eukaryota</taxon>
        <taxon>Sar</taxon>
        <taxon>Alveolata</taxon>
        <taxon>Apicomplexa</taxon>
        <taxon>Conoidasida</taxon>
        <taxon>Coccidia</taxon>
        <taxon>Eucoccidiorida</taxon>
        <taxon>Eimeriorina</taxon>
        <taxon>Sarcocystidae</taxon>
        <taxon>Cystoisospora</taxon>
    </lineage>
</organism>
<name>A0A2C6JTX2_9APIC</name>
<evidence type="ECO:0000313" key="2">
    <source>
        <dbReference type="EMBL" id="PHJ15020.1"/>
    </source>
</evidence>
<dbReference type="VEuPathDB" id="ToxoDB:CSUI_011169"/>
<dbReference type="RefSeq" id="XP_067916754.1">
    <property type="nucleotide sequence ID" value="XM_068071270.1"/>
</dbReference>
<dbReference type="GeneID" id="94434481"/>
<evidence type="ECO:0000313" key="3">
    <source>
        <dbReference type="Proteomes" id="UP000221165"/>
    </source>
</evidence>
<feature type="non-terminal residue" evidence="2">
    <location>
        <position position="61"/>
    </location>
</feature>
<evidence type="ECO:0000256" key="1">
    <source>
        <dbReference type="SAM" id="MobiDB-lite"/>
    </source>
</evidence>
<protein>
    <submittedName>
        <fullName evidence="2">Uncharacterized protein</fullName>
    </submittedName>
</protein>
<accession>A0A2C6JTX2</accession>
<proteinExistence type="predicted"/>
<dbReference type="Proteomes" id="UP000221165">
    <property type="component" value="Unassembled WGS sequence"/>
</dbReference>
<feature type="region of interest" description="Disordered" evidence="1">
    <location>
        <begin position="14"/>
        <end position="61"/>
    </location>
</feature>
<reference evidence="2 3" key="1">
    <citation type="journal article" date="2017" name="Int. J. Parasitol.">
        <title>The genome of the protozoan parasite Cystoisospora suis and a reverse vaccinology approach to identify vaccine candidates.</title>
        <authorList>
            <person name="Palmieri N."/>
            <person name="Shrestha A."/>
            <person name="Ruttkowski B."/>
            <person name="Beck T."/>
            <person name="Vogl C."/>
            <person name="Tomley F."/>
            <person name="Blake D.P."/>
            <person name="Joachim A."/>
        </authorList>
    </citation>
    <scope>NUCLEOTIDE SEQUENCE [LARGE SCALE GENOMIC DNA]</scope>
    <source>
        <strain evidence="2 3">Wien I</strain>
    </source>
</reference>
<dbReference type="EMBL" id="MIGC01009956">
    <property type="protein sequence ID" value="PHJ15020.1"/>
    <property type="molecule type" value="Genomic_DNA"/>
</dbReference>